<evidence type="ECO:0000313" key="1">
    <source>
        <dbReference type="EMBL" id="MBX45068.1"/>
    </source>
</evidence>
<organism evidence="1">
    <name type="scientific">Rhizophora mucronata</name>
    <name type="common">Asiatic mangrove</name>
    <dbReference type="NCBI Taxonomy" id="61149"/>
    <lineage>
        <taxon>Eukaryota</taxon>
        <taxon>Viridiplantae</taxon>
        <taxon>Streptophyta</taxon>
        <taxon>Embryophyta</taxon>
        <taxon>Tracheophyta</taxon>
        <taxon>Spermatophyta</taxon>
        <taxon>Magnoliopsida</taxon>
        <taxon>eudicotyledons</taxon>
        <taxon>Gunneridae</taxon>
        <taxon>Pentapetalae</taxon>
        <taxon>rosids</taxon>
        <taxon>fabids</taxon>
        <taxon>Malpighiales</taxon>
        <taxon>Rhizophoraceae</taxon>
        <taxon>Rhizophora</taxon>
    </lineage>
</organism>
<dbReference type="AlphaFoldDB" id="A0A2P2NRC3"/>
<reference evidence="1" key="1">
    <citation type="submission" date="2018-02" db="EMBL/GenBank/DDBJ databases">
        <title>Rhizophora mucronata_Transcriptome.</title>
        <authorList>
            <person name="Meera S.P."/>
            <person name="Sreeshan A."/>
            <person name="Augustine A."/>
        </authorList>
    </citation>
    <scope>NUCLEOTIDE SEQUENCE</scope>
    <source>
        <tissue evidence="1">Leaf</tissue>
    </source>
</reference>
<proteinExistence type="predicted"/>
<dbReference type="EMBL" id="GGEC01064584">
    <property type="protein sequence ID" value="MBX45068.1"/>
    <property type="molecule type" value="Transcribed_RNA"/>
</dbReference>
<protein>
    <submittedName>
        <fullName evidence="1">Uncharacterized protein</fullName>
    </submittedName>
</protein>
<name>A0A2P2NRC3_RHIMU</name>
<accession>A0A2P2NRC3</accession>
<sequence>MHLLLKYMGFSSFYDWIW</sequence>